<proteinExistence type="predicted"/>
<evidence type="ECO:0000313" key="7">
    <source>
        <dbReference type="Proteomes" id="UP001214094"/>
    </source>
</evidence>
<gene>
    <name evidence="4" type="ORF">NE863_16470</name>
    <name evidence="5" type="ORF">P4B07_16970</name>
</gene>
<dbReference type="SUPFAM" id="SSF55729">
    <property type="entry name" value="Acyl-CoA N-acyltransferases (Nat)"/>
    <property type="match status" value="1"/>
</dbReference>
<name>A0A9Q9D990_ENSAD</name>
<evidence type="ECO:0000256" key="2">
    <source>
        <dbReference type="ARBA" id="ARBA00023315"/>
    </source>
</evidence>
<dbReference type="Gene3D" id="3.40.630.30">
    <property type="match status" value="1"/>
</dbReference>
<evidence type="ECO:0000313" key="4">
    <source>
        <dbReference type="EMBL" id="USJ22869.1"/>
    </source>
</evidence>
<dbReference type="InterPro" id="IPR000182">
    <property type="entry name" value="GNAT_dom"/>
</dbReference>
<evidence type="ECO:0000313" key="6">
    <source>
        <dbReference type="Proteomes" id="UP001055460"/>
    </source>
</evidence>
<dbReference type="RefSeq" id="WP_034802619.1">
    <property type="nucleotide sequence ID" value="NZ_CAXURO020000001.1"/>
</dbReference>
<sequence>MKTVSIEIRPGEPQEASAIADVHRVSWLQTYGGLIPHRPLVQMVNRRDETWWRKATRGPATLLVVDVAGTIAGYATLGLSRAKALPQEGEIYEIYLRPEYQGIGLGRILFGEAKSLLRSLGCRGLVVWCLEDSEHAYQFFQGAGGTDIAEGMEDFGDKHLKKVGFAWN</sequence>
<protein>
    <submittedName>
        <fullName evidence="4">GNAT family N-acetyltransferase</fullName>
    </submittedName>
</protein>
<dbReference type="EMBL" id="CP121308">
    <property type="protein sequence ID" value="WFP90230.1"/>
    <property type="molecule type" value="Genomic_DNA"/>
</dbReference>
<dbReference type="PANTHER" id="PTHR43877">
    <property type="entry name" value="AMINOALKYLPHOSPHONATE N-ACETYLTRANSFERASE-RELATED-RELATED"/>
    <property type="match status" value="1"/>
</dbReference>
<reference evidence="5 7" key="2">
    <citation type="submission" date="2023-03" db="EMBL/GenBank/DDBJ databases">
        <title>Comparative genome and transcriptome analysis combination mining strategies for increasing vitamin B12 production of Ensifer adhaerens strain.</title>
        <authorList>
            <person name="Yongheng L."/>
        </authorList>
    </citation>
    <scope>NUCLEOTIDE SEQUENCE [LARGE SCALE GENOMIC DNA]</scope>
    <source>
        <strain evidence="5 7">Casida A-T305</strain>
    </source>
</reference>
<organism evidence="4 6">
    <name type="scientific">Ensifer adhaerens</name>
    <name type="common">Sinorhizobium morelense</name>
    <dbReference type="NCBI Taxonomy" id="106592"/>
    <lineage>
        <taxon>Bacteria</taxon>
        <taxon>Pseudomonadati</taxon>
        <taxon>Pseudomonadota</taxon>
        <taxon>Alphaproteobacteria</taxon>
        <taxon>Hyphomicrobiales</taxon>
        <taxon>Rhizobiaceae</taxon>
        <taxon>Sinorhizobium/Ensifer group</taxon>
        <taxon>Ensifer</taxon>
    </lineage>
</organism>
<feature type="domain" description="N-acetyltransferase" evidence="3">
    <location>
        <begin position="6"/>
        <end position="168"/>
    </location>
</feature>
<accession>A0A9Q9D990</accession>
<evidence type="ECO:0000256" key="1">
    <source>
        <dbReference type="ARBA" id="ARBA00022679"/>
    </source>
</evidence>
<keyword evidence="7" id="KW-1185">Reference proteome</keyword>
<dbReference type="InterPro" id="IPR050832">
    <property type="entry name" value="Bact_Acetyltransf"/>
</dbReference>
<evidence type="ECO:0000259" key="3">
    <source>
        <dbReference type="PROSITE" id="PS51186"/>
    </source>
</evidence>
<dbReference type="PROSITE" id="PS51186">
    <property type="entry name" value="GNAT"/>
    <property type="match status" value="1"/>
</dbReference>
<dbReference type="OrthoDB" id="9799154at2"/>
<keyword evidence="1" id="KW-0808">Transferase</keyword>
<evidence type="ECO:0000313" key="5">
    <source>
        <dbReference type="EMBL" id="WFP90230.1"/>
    </source>
</evidence>
<dbReference type="EMBL" id="CP098807">
    <property type="protein sequence ID" value="USJ22869.1"/>
    <property type="molecule type" value="Genomic_DNA"/>
</dbReference>
<dbReference type="GeneID" id="29517458"/>
<dbReference type="GO" id="GO:0016747">
    <property type="term" value="F:acyltransferase activity, transferring groups other than amino-acyl groups"/>
    <property type="evidence" value="ECO:0007669"/>
    <property type="project" value="InterPro"/>
</dbReference>
<dbReference type="CDD" id="cd04301">
    <property type="entry name" value="NAT_SF"/>
    <property type="match status" value="1"/>
</dbReference>
<dbReference type="InterPro" id="IPR016181">
    <property type="entry name" value="Acyl_CoA_acyltransferase"/>
</dbReference>
<keyword evidence="2" id="KW-0012">Acyltransferase</keyword>
<dbReference type="KEGG" id="eah:FA04_16715"/>
<dbReference type="Proteomes" id="UP001055460">
    <property type="component" value="Chromosome"/>
</dbReference>
<reference evidence="4" key="1">
    <citation type="submission" date="2022-06" db="EMBL/GenBank/DDBJ databases">
        <title>Physiological and biochemical characterization and genomic elucidation of a strain of the genus Ensifer adhaerens M8 that combines arsenic oxidation and chromium reduction.</title>
        <authorList>
            <person name="Li X."/>
            <person name="Yu c."/>
        </authorList>
    </citation>
    <scope>NUCLEOTIDE SEQUENCE</scope>
    <source>
        <strain evidence="4">M8</strain>
    </source>
</reference>
<dbReference type="AlphaFoldDB" id="A0A9Q9D990"/>
<dbReference type="Proteomes" id="UP001214094">
    <property type="component" value="Chromosome"/>
</dbReference>
<dbReference type="Pfam" id="PF00583">
    <property type="entry name" value="Acetyltransf_1"/>
    <property type="match status" value="1"/>
</dbReference>